<dbReference type="KEGG" id="mea:Mex_1p0365"/>
<accession>C5AS78</accession>
<name>C5AS78_METEA</name>
<gene>
    <name evidence="1" type="ordered locus">MexAM1_META1p0365</name>
</gene>
<dbReference type="HOGENOM" id="CLU_3426599_0_0_5"/>
<organism evidence="1 2">
    <name type="scientific">Methylorubrum extorquens (strain ATCC 14718 / DSM 1338 / JCM 2805 / NCIMB 9133 / AM1)</name>
    <name type="common">Methylobacterium extorquens</name>
    <dbReference type="NCBI Taxonomy" id="272630"/>
    <lineage>
        <taxon>Bacteria</taxon>
        <taxon>Pseudomonadati</taxon>
        <taxon>Pseudomonadota</taxon>
        <taxon>Alphaproteobacteria</taxon>
        <taxon>Hyphomicrobiales</taxon>
        <taxon>Methylobacteriaceae</taxon>
        <taxon>Methylorubrum</taxon>
    </lineage>
</organism>
<dbReference type="AlphaFoldDB" id="C5AS78"/>
<sequence>MKVLFGGLGLFVRQRTCKASP</sequence>
<evidence type="ECO:0000313" key="1">
    <source>
        <dbReference type="EMBL" id="ACS38313.1"/>
    </source>
</evidence>
<proteinExistence type="predicted"/>
<dbReference type="Proteomes" id="UP000009081">
    <property type="component" value="Chromosome"/>
</dbReference>
<dbReference type="STRING" id="272630.MexAM1_META1p0365"/>
<keyword evidence="2" id="KW-1185">Reference proteome</keyword>
<reference evidence="1 2" key="1">
    <citation type="journal article" date="2009" name="PLoS ONE">
        <title>Methylobacterium genome sequences: a reference blueprint to investigate microbial metabolism of C1 compounds from natural and industrial sources.</title>
        <authorList>
            <person name="Vuilleumier S."/>
            <person name="Chistoserdova L."/>
            <person name="Lee M.-C."/>
            <person name="Bringel F."/>
            <person name="Lajus A."/>
            <person name="Zhou Y."/>
            <person name="Gourion B."/>
            <person name="Barbe V."/>
            <person name="Chang J."/>
            <person name="Cruveiller S."/>
            <person name="Dossat C."/>
            <person name="Gillett W."/>
            <person name="Gruffaz C."/>
            <person name="Haugen E."/>
            <person name="Hourcade E."/>
            <person name="Levy R."/>
            <person name="Mangenot S."/>
            <person name="Muller E."/>
            <person name="Nadalig T."/>
            <person name="Pagni M."/>
            <person name="Penny C."/>
            <person name="Peyraud R."/>
            <person name="Robinson D.G."/>
            <person name="Roche D."/>
            <person name="Rouy Z."/>
            <person name="Saenampechek C."/>
            <person name="Salvignol G."/>
            <person name="Vallenet D."/>
            <person name="Wu Z."/>
            <person name="Marx C.J."/>
            <person name="Vorholt J.A."/>
            <person name="Olson M.V."/>
            <person name="Kaul R."/>
            <person name="Weissenbach J."/>
            <person name="Medigue C."/>
            <person name="Lidstrom M.E."/>
        </authorList>
    </citation>
    <scope>NUCLEOTIDE SEQUENCE [LARGE SCALE GENOMIC DNA]</scope>
    <source>
        <strain evidence="2">ATCC 14718 / DSM 1338 / JCM 2805 / NCIMB 9133 / AM1</strain>
    </source>
</reference>
<evidence type="ECO:0000313" key="2">
    <source>
        <dbReference type="Proteomes" id="UP000009081"/>
    </source>
</evidence>
<dbReference type="EMBL" id="CP001510">
    <property type="protein sequence ID" value="ACS38313.1"/>
    <property type="molecule type" value="Genomic_DNA"/>
</dbReference>
<protein>
    <submittedName>
        <fullName evidence="1">Uncharacterized protein</fullName>
    </submittedName>
</protein>